<dbReference type="AlphaFoldDB" id="A0A2S6GNI0"/>
<dbReference type="SUPFAM" id="SSF53474">
    <property type="entry name" value="alpha/beta-Hydrolases"/>
    <property type="match status" value="1"/>
</dbReference>
<keyword evidence="2 5" id="KW-0732">Signal</keyword>
<name>A0A2S6GNI0_9PSEU</name>
<dbReference type="Pfam" id="PF00561">
    <property type="entry name" value="Abhydrolase_1"/>
    <property type="match status" value="1"/>
</dbReference>
<feature type="domain" description="AB hydrolase-1" evidence="6">
    <location>
        <begin position="105"/>
        <end position="462"/>
    </location>
</feature>
<organism evidence="7 8">
    <name type="scientific">Actinokineospora auranticolor</name>
    <dbReference type="NCBI Taxonomy" id="155976"/>
    <lineage>
        <taxon>Bacteria</taxon>
        <taxon>Bacillati</taxon>
        <taxon>Actinomycetota</taxon>
        <taxon>Actinomycetes</taxon>
        <taxon>Pseudonocardiales</taxon>
        <taxon>Pseudonocardiaceae</taxon>
        <taxon>Actinokineospora</taxon>
    </lineage>
</organism>
<dbReference type="GO" id="GO:0016787">
    <property type="term" value="F:hydrolase activity"/>
    <property type="evidence" value="ECO:0007669"/>
    <property type="project" value="UniProtKB-KW"/>
</dbReference>
<evidence type="ECO:0000256" key="4">
    <source>
        <dbReference type="SAM" id="MobiDB-lite"/>
    </source>
</evidence>
<sequence>MTKRGNVKKIVAALAAAGFVVGGAVLVPSAQAAPSQPKPAPNQVNYDPAPIAWGTCASPGLARRGAECGFLEVPLDYAKPAGTKIKLAVSRIKAKVTPDKYQGIMVTNPGGPGGSGLTLSVLGEFVPNGAGQAYDWIGFDPRGVGSSVPSLACDGSYFSYNRPFYVPVSKQLEKTWLDRSKGYAAACDKAGGELLDHVKTTDTVNDVDVLRKALGQDKLNYYGFSYGTYLGQVYATLYPDRVRRMVLDGNVDARKVWYQANLDQDVAFDRNIKVYFDWIAKNDSVYHLGTKGRDVEALFYREQAKFLKKPAGGVIGPDEWTDIFLQAGYYVFGWEDVANAFSAWIHDGDWQGLKDLYDASNGQGPGSDNSFAMYLATQCTDVQWPTQWSRWQVDNWLTFLRAPFETWGNAWFNAPCLTWGAKAGKPVPVDGSKAPPILLIGETLDAATPYEGSLELRSRFPKSVLIEGVNGTTHSGSLNGVVCTDDKIADYLATGALPARKPGRHSDAQCDPVPQPNPAAAAKQRAAVAGGDITRADLQKLIIGARG</sequence>
<keyword evidence="3 7" id="KW-0378">Hydrolase</keyword>
<protein>
    <submittedName>
        <fullName evidence="7">Alpha/beta hydrolase family protein</fullName>
    </submittedName>
</protein>
<evidence type="ECO:0000313" key="8">
    <source>
        <dbReference type="Proteomes" id="UP000239203"/>
    </source>
</evidence>
<dbReference type="InterPro" id="IPR051601">
    <property type="entry name" value="Serine_prot/Carboxylest_S33"/>
</dbReference>
<evidence type="ECO:0000259" key="6">
    <source>
        <dbReference type="Pfam" id="PF00561"/>
    </source>
</evidence>
<dbReference type="Proteomes" id="UP000239203">
    <property type="component" value="Unassembled WGS sequence"/>
</dbReference>
<dbReference type="InterPro" id="IPR000073">
    <property type="entry name" value="AB_hydrolase_1"/>
</dbReference>
<dbReference type="EMBL" id="PTIX01000009">
    <property type="protein sequence ID" value="PPK66789.1"/>
    <property type="molecule type" value="Genomic_DNA"/>
</dbReference>
<comment type="caution">
    <text evidence="7">The sequence shown here is derived from an EMBL/GenBank/DDBJ whole genome shotgun (WGS) entry which is preliminary data.</text>
</comment>
<feature type="region of interest" description="Disordered" evidence="4">
    <location>
        <begin position="500"/>
        <end position="521"/>
    </location>
</feature>
<evidence type="ECO:0000256" key="1">
    <source>
        <dbReference type="ARBA" id="ARBA00010088"/>
    </source>
</evidence>
<evidence type="ECO:0000313" key="7">
    <source>
        <dbReference type="EMBL" id="PPK66789.1"/>
    </source>
</evidence>
<dbReference type="PANTHER" id="PTHR43248">
    <property type="entry name" value="2-SUCCINYL-6-HYDROXY-2,4-CYCLOHEXADIENE-1-CARBOXYLATE SYNTHASE"/>
    <property type="match status" value="1"/>
</dbReference>
<dbReference type="InterPro" id="IPR029058">
    <property type="entry name" value="AB_hydrolase_fold"/>
</dbReference>
<evidence type="ECO:0000256" key="2">
    <source>
        <dbReference type="ARBA" id="ARBA00022729"/>
    </source>
</evidence>
<evidence type="ECO:0000256" key="5">
    <source>
        <dbReference type="SAM" id="SignalP"/>
    </source>
</evidence>
<keyword evidence="8" id="KW-1185">Reference proteome</keyword>
<gene>
    <name evidence="7" type="ORF">CLV40_109174</name>
</gene>
<evidence type="ECO:0000256" key="3">
    <source>
        <dbReference type="ARBA" id="ARBA00022801"/>
    </source>
</evidence>
<comment type="similarity">
    <text evidence="1">Belongs to the peptidase S33 family.</text>
</comment>
<accession>A0A2S6GNI0</accession>
<proteinExistence type="inferred from homology"/>
<feature type="chain" id="PRO_5015690957" evidence="5">
    <location>
        <begin position="33"/>
        <end position="547"/>
    </location>
</feature>
<dbReference type="PANTHER" id="PTHR43248:SF29">
    <property type="entry name" value="TRIPEPTIDYL AMINOPEPTIDASE"/>
    <property type="match status" value="1"/>
</dbReference>
<dbReference type="Gene3D" id="3.40.50.1820">
    <property type="entry name" value="alpha/beta hydrolase"/>
    <property type="match status" value="1"/>
</dbReference>
<reference evidence="7 8" key="1">
    <citation type="submission" date="2018-02" db="EMBL/GenBank/DDBJ databases">
        <title>Genomic Encyclopedia of Archaeal and Bacterial Type Strains, Phase II (KMG-II): from individual species to whole genera.</title>
        <authorList>
            <person name="Goeker M."/>
        </authorList>
    </citation>
    <scope>NUCLEOTIDE SEQUENCE [LARGE SCALE GENOMIC DNA]</scope>
    <source>
        <strain evidence="7 8">YU 961-1</strain>
    </source>
</reference>
<feature type="signal peptide" evidence="5">
    <location>
        <begin position="1"/>
        <end position="32"/>
    </location>
</feature>